<protein>
    <submittedName>
        <fullName evidence="2">Uncharacterized protein</fullName>
    </submittedName>
</protein>
<accession>A0AAU9VTI2</accession>
<sequence length="161" mass="18682">MIAPKSLWKGLSKFKKLTKEARVSEDVGKLWLMKQAIWQIDSRTLKHIPRPNFHFIKLISFSFPMKDSREEGKSIIASRSKSAEPLTSKDSSEVSRTFKTVYRQGPLRWTSVLQVDFRCKRDGKVLIEEKKRECKRSQGSGDTSSSKRSTEWEKWLTEEVG</sequence>
<evidence type="ECO:0000313" key="2">
    <source>
        <dbReference type="EMBL" id="CAH3036502.1"/>
    </source>
</evidence>
<name>A0AAU9VTI2_9CNID</name>
<feature type="compositionally biased region" description="Polar residues" evidence="1">
    <location>
        <begin position="137"/>
        <end position="147"/>
    </location>
</feature>
<dbReference type="EMBL" id="CALNXJ010000003">
    <property type="protein sequence ID" value="CAH3036502.1"/>
    <property type="molecule type" value="Genomic_DNA"/>
</dbReference>
<feature type="compositionally biased region" description="Basic and acidic residues" evidence="1">
    <location>
        <begin position="148"/>
        <end position="161"/>
    </location>
</feature>
<dbReference type="Proteomes" id="UP001159428">
    <property type="component" value="Unassembled WGS sequence"/>
</dbReference>
<gene>
    <name evidence="2" type="ORF">PMEA_00016915</name>
</gene>
<reference evidence="2 3" key="1">
    <citation type="submission" date="2022-05" db="EMBL/GenBank/DDBJ databases">
        <authorList>
            <consortium name="Genoscope - CEA"/>
            <person name="William W."/>
        </authorList>
    </citation>
    <scope>NUCLEOTIDE SEQUENCE [LARGE SCALE GENOMIC DNA]</scope>
</reference>
<organism evidence="2 3">
    <name type="scientific">Pocillopora meandrina</name>
    <dbReference type="NCBI Taxonomy" id="46732"/>
    <lineage>
        <taxon>Eukaryota</taxon>
        <taxon>Metazoa</taxon>
        <taxon>Cnidaria</taxon>
        <taxon>Anthozoa</taxon>
        <taxon>Hexacorallia</taxon>
        <taxon>Scleractinia</taxon>
        <taxon>Astrocoeniina</taxon>
        <taxon>Pocilloporidae</taxon>
        <taxon>Pocillopora</taxon>
    </lineage>
</organism>
<comment type="caution">
    <text evidence="2">The sequence shown here is derived from an EMBL/GenBank/DDBJ whole genome shotgun (WGS) entry which is preliminary data.</text>
</comment>
<evidence type="ECO:0000313" key="3">
    <source>
        <dbReference type="Proteomes" id="UP001159428"/>
    </source>
</evidence>
<evidence type="ECO:0000256" key="1">
    <source>
        <dbReference type="SAM" id="MobiDB-lite"/>
    </source>
</evidence>
<proteinExistence type="predicted"/>
<feature type="region of interest" description="Disordered" evidence="1">
    <location>
        <begin position="132"/>
        <end position="161"/>
    </location>
</feature>
<dbReference type="AlphaFoldDB" id="A0AAU9VTI2"/>
<keyword evidence="3" id="KW-1185">Reference proteome</keyword>
<feature type="region of interest" description="Disordered" evidence="1">
    <location>
        <begin position="72"/>
        <end position="92"/>
    </location>
</feature>